<proteinExistence type="inferred from homology"/>
<protein>
    <recommendedName>
        <fullName evidence="5">Nitrogenase-associated protein</fullName>
    </recommendedName>
</protein>
<evidence type="ECO:0000256" key="1">
    <source>
        <dbReference type="ARBA" id="ARBA00007198"/>
    </source>
</evidence>
<dbReference type="Proteomes" id="UP000034410">
    <property type="component" value="Chromosome"/>
</dbReference>
<dbReference type="Gene3D" id="3.40.30.10">
    <property type="entry name" value="Glutaredoxin"/>
    <property type="match status" value="1"/>
</dbReference>
<gene>
    <name evidence="3" type="ORF">AAY24_16580</name>
</gene>
<dbReference type="PROSITE" id="PS51353">
    <property type="entry name" value="ARSC"/>
    <property type="match status" value="1"/>
</dbReference>
<keyword evidence="4" id="KW-1185">Reference proteome</keyword>
<dbReference type="OrthoDB" id="5432555at2"/>
<evidence type="ECO:0000256" key="2">
    <source>
        <dbReference type="PROSITE-ProRule" id="PRU01282"/>
    </source>
</evidence>
<dbReference type="KEGG" id="seds:AAY24_16580"/>
<dbReference type="NCBIfam" id="TIGR01616">
    <property type="entry name" value="nitro_assoc"/>
    <property type="match status" value="1"/>
</dbReference>
<dbReference type="PANTHER" id="PTHR30041:SF4">
    <property type="entry name" value="ARSENATE REDUCTASE"/>
    <property type="match status" value="1"/>
</dbReference>
<dbReference type="Pfam" id="PF03960">
    <property type="entry name" value="ArsC"/>
    <property type="match status" value="1"/>
</dbReference>
<sequence>MTRLWFYEKPGCVGNREQLALLQRLGYQPEVRNLLSQPWTVETLRPFFGSKPVSEWFNSTAPAVRNGAIEIARLEPDQALRLMLAEPLLIRRPLLQYGSFRQSGFESGPVLIALGIPTDLLTDLNSCPVEADRAACAVIDL</sequence>
<reference evidence="3 4" key="1">
    <citation type="journal article" date="2015" name="Genome Announc.">
        <title>Complete Genome Sequence of Sedimenticola thiotaurini Strain SIP-G1, a Polyphosphate- and Polyhydroxyalkanoate-Accumulating Sulfur-Oxidizing Gammaproteobacterium Isolated from Salt Marsh Sediments.</title>
        <authorList>
            <person name="Flood B.E."/>
            <person name="Jones D.S."/>
            <person name="Bailey J.V."/>
        </authorList>
    </citation>
    <scope>NUCLEOTIDE SEQUENCE [LARGE SCALE GENOMIC DNA]</scope>
    <source>
        <strain evidence="3 4">SIP-G1</strain>
    </source>
</reference>
<dbReference type="PATRIC" id="fig|1543721.4.peg.3428"/>
<dbReference type="AlphaFoldDB" id="A0A0F7K3A8"/>
<dbReference type="RefSeq" id="WP_046860616.1">
    <property type="nucleotide sequence ID" value="NZ_CP011412.1"/>
</dbReference>
<dbReference type="PANTHER" id="PTHR30041">
    <property type="entry name" value="ARSENATE REDUCTASE"/>
    <property type="match status" value="1"/>
</dbReference>
<evidence type="ECO:0008006" key="5">
    <source>
        <dbReference type="Google" id="ProtNLM"/>
    </source>
</evidence>
<dbReference type="InterPro" id="IPR006503">
    <property type="entry name" value="Nase-assoc"/>
</dbReference>
<dbReference type="InterPro" id="IPR006660">
    <property type="entry name" value="Arsenate_reductase-like"/>
</dbReference>
<evidence type="ECO:0000313" key="4">
    <source>
        <dbReference type="Proteomes" id="UP000034410"/>
    </source>
</evidence>
<dbReference type="SUPFAM" id="SSF52833">
    <property type="entry name" value="Thioredoxin-like"/>
    <property type="match status" value="1"/>
</dbReference>
<dbReference type="InterPro" id="IPR036249">
    <property type="entry name" value="Thioredoxin-like_sf"/>
</dbReference>
<organism evidence="3 4">
    <name type="scientific">Sedimenticola thiotaurini</name>
    <dbReference type="NCBI Taxonomy" id="1543721"/>
    <lineage>
        <taxon>Bacteria</taxon>
        <taxon>Pseudomonadati</taxon>
        <taxon>Pseudomonadota</taxon>
        <taxon>Gammaproteobacteria</taxon>
        <taxon>Chromatiales</taxon>
        <taxon>Sedimenticolaceae</taxon>
        <taxon>Sedimenticola</taxon>
    </lineage>
</organism>
<accession>A0A0F7K3A8</accession>
<name>A0A0F7K3A8_9GAMM</name>
<dbReference type="EMBL" id="CP011412">
    <property type="protein sequence ID" value="AKH21695.1"/>
    <property type="molecule type" value="Genomic_DNA"/>
</dbReference>
<evidence type="ECO:0000313" key="3">
    <source>
        <dbReference type="EMBL" id="AKH21695.1"/>
    </source>
</evidence>
<comment type="similarity">
    <text evidence="1 2">Belongs to the ArsC family.</text>
</comment>